<evidence type="ECO:0000256" key="4">
    <source>
        <dbReference type="ARBA" id="ARBA00004931"/>
    </source>
</evidence>
<comment type="pathway">
    <text evidence="3 21">Amino-acid biosynthesis; L-isoleucine biosynthesis; L-isoleucine from 2-oxobutanoate: step 4/4.</text>
</comment>
<comment type="catalytic activity">
    <reaction evidence="16 20">
        <text>L-leucine + 2-oxoglutarate = 4-methyl-2-oxopentanoate + L-glutamate</text>
        <dbReference type="Rhea" id="RHEA:18321"/>
        <dbReference type="ChEBI" id="CHEBI:16810"/>
        <dbReference type="ChEBI" id="CHEBI:17865"/>
        <dbReference type="ChEBI" id="CHEBI:29985"/>
        <dbReference type="ChEBI" id="CHEBI:57427"/>
        <dbReference type="EC" id="2.6.1.42"/>
    </reaction>
</comment>
<dbReference type="SUPFAM" id="SSF56752">
    <property type="entry name" value="D-aminoacid aminotransferase-like PLP-dependent enzymes"/>
    <property type="match status" value="1"/>
</dbReference>
<dbReference type="GO" id="GO:0009098">
    <property type="term" value="P:L-leucine biosynthetic process"/>
    <property type="evidence" value="ECO:0007669"/>
    <property type="project" value="UniProtKB-UniPathway"/>
</dbReference>
<dbReference type="Pfam" id="PF01063">
    <property type="entry name" value="Aminotran_4"/>
    <property type="match status" value="1"/>
</dbReference>
<dbReference type="InterPro" id="IPR018300">
    <property type="entry name" value="Aminotrans_IV_CS"/>
</dbReference>
<dbReference type="FunFam" id="3.30.470.10:FF:000004">
    <property type="entry name" value="Branched-chain-amino-acid aminotransferase"/>
    <property type="match status" value="1"/>
</dbReference>
<dbReference type="InterPro" id="IPR005786">
    <property type="entry name" value="B_amino_transII"/>
</dbReference>
<dbReference type="PANTHER" id="PTHR42825:SF2">
    <property type="entry name" value="BRANCHED-CHAIN-AMINO-ACID AMINOTRANSFERASE 3, CHLOROPLASTIC-RELATED"/>
    <property type="match status" value="1"/>
</dbReference>
<feature type="modified residue" description="N6-(pyridoxal phosphate)lysine" evidence="17">
    <location>
        <position position="229"/>
    </location>
</feature>
<evidence type="ECO:0000256" key="20">
    <source>
        <dbReference type="RuleBase" id="RU004517"/>
    </source>
</evidence>
<evidence type="ECO:0000256" key="10">
    <source>
        <dbReference type="ARBA" id="ARBA00022605"/>
    </source>
</evidence>
<dbReference type="GO" id="GO:0009097">
    <property type="term" value="P:isoleucine biosynthetic process"/>
    <property type="evidence" value="ECO:0007669"/>
    <property type="project" value="UniProtKB-UniPathway"/>
</dbReference>
<dbReference type="AlphaFoldDB" id="A0A3M3ECH8"/>
<evidence type="ECO:0000256" key="2">
    <source>
        <dbReference type="ARBA" id="ARBA00003109"/>
    </source>
</evidence>
<evidence type="ECO:0000256" key="19">
    <source>
        <dbReference type="RuleBase" id="RU004516"/>
    </source>
</evidence>
<protein>
    <recommendedName>
        <fullName evidence="8 20">Branched-chain-amino-acid aminotransferase</fullName>
        <ecNumber evidence="7 20">2.6.1.42</ecNumber>
    </recommendedName>
</protein>
<evidence type="ECO:0000256" key="17">
    <source>
        <dbReference type="PIRSR" id="PIRSR006468-1"/>
    </source>
</evidence>
<dbReference type="InterPro" id="IPR036038">
    <property type="entry name" value="Aminotransferase-like"/>
</dbReference>
<gene>
    <name evidence="22" type="ORF">ALQ77_100001</name>
</gene>
<evidence type="ECO:0000256" key="3">
    <source>
        <dbReference type="ARBA" id="ARBA00004824"/>
    </source>
</evidence>
<dbReference type="InterPro" id="IPR043131">
    <property type="entry name" value="BCAT-like_N"/>
</dbReference>
<dbReference type="UniPathway" id="UPA00048">
    <property type="reaction ID" value="UER00073"/>
</dbReference>
<evidence type="ECO:0000256" key="21">
    <source>
        <dbReference type="RuleBase" id="RU004519"/>
    </source>
</evidence>
<accession>A0A3M3ECH8</accession>
<dbReference type="Gene3D" id="3.20.10.10">
    <property type="entry name" value="D-amino Acid Aminotransferase, subunit A, domain 2"/>
    <property type="match status" value="1"/>
</dbReference>
<dbReference type="PIRSF" id="PIRSF006468">
    <property type="entry name" value="BCAT1"/>
    <property type="match status" value="1"/>
</dbReference>
<evidence type="ECO:0000256" key="6">
    <source>
        <dbReference type="ARBA" id="ARBA00009320"/>
    </source>
</evidence>
<dbReference type="GO" id="GO:0052655">
    <property type="term" value="F:L-valine-2-oxoglutarate transaminase activity"/>
    <property type="evidence" value="ECO:0007669"/>
    <property type="project" value="RHEA"/>
</dbReference>
<keyword evidence="10 20" id="KW-0028">Amino-acid biosynthesis</keyword>
<reference evidence="22 23" key="1">
    <citation type="submission" date="2018-08" db="EMBL/GenBank/DDBJ databases">
        <title>Recombination of ecologically and evolutionarily significant loci maintains genetic cohesion in the Pseudomonas syringae species complex.</title>
        <authorList>
            <person name="Dillon M."/>
            <person name="Thakur S."/>
            <person name="Almeida R.N.D."/>
            <person name="Weir B.S."/>
            <person name="Guttman D.S."/>
        </authorList>
    </citation>
    <scope>NUCLEOTIDE SEQUENCE [LARGE SCALE GENOMIC DNA]</scope>
    <source>
        <strain evidence="22 23">NCPPB2445</strain>
    </source>
</reference>
<dbReference type="EC" id="2.6.1.42" evidence="7 20"/>
<sequence length="384" mass="42096">MPTRSVGTIMRVRLRNTPGMKYCCPHPKNVRSLDRFDGYEDIEGVMGNESINWDKLGFDYIKTDKRYLSHWRNGAWDTGTLTDDNVLHISEGSTALHYGQQCFEGLKAYRCKDGSINLFRPDQNAARMQRSCARLLMPHVDTEQFIDACKQVVRANERFIPPYGTGGALYLRPFVIGVGDNIGVRTAPEFIFSVFCIPVGAYFKGGLTPHNFLISSFDRAAPQGTGAAKVGGNYAASLMPGSLAKKASFADCIYLDPLTHSKIEEVGSANFFGITHDNKFVTPNSPSVLPGITRLSLIELAKTRLGLEVVEGDVFIDKLSDFKEAGACGTAAVITPIGGISYKDKLHVFHSETEVGPITQKLYKELTGVQTGDVEAPAGWIVKV</sequence>
<evidence type="ECO:0000256" key="8">
    <source>
        <dbReference type="ARBA" id="ARBA00018179"/>
    </source>
</evidence>
<comment type="function">
    <text evidence="2">Acts on leucine, isoleucine and valine.</text>
</comment>
<evidence type="ECO:0000256" key="14">
    <source>
        <dbReference type="ARBA" id="ARBA00048212"/>
    </source>
</evidence>
<evidence type="ECO:0000256" key="1">
    <source>
        <dbReference type="ARBA" id="ARBA00001933"/>
    </source>
</evidence>
<dbReference type="FunFam" id="3.20.10.10:FF:000006">
    <property type="entry name" value="Branched-chain amino acid aminotransferase"/>
    <property type="match status" value="1"/>
</dbReference>
<comment type="cofactor">
    <cofactor evidence="1 19">
        <name>pyridoxal 5'-phosphate</name>
        <dbReference type="ChEBI" id="CHEBI:597326"/>
    </cofactor>
</comment>
<evidence type="ECO:0000313" key="23">
    <source>
        <dbReference type="Proteomes" id="UP000270661"/>
    </source>
</evidence>
<comment type="pathway">
    <text evidence="5 21">Amino-acid biosynthesis; L-leucine biosynthesis; L-leucine from 3-methyl-2-oxobutanoate: step 4/4.</text>
</comment>
<evidence type="ECO:0000256" key="11">
    <source>
        <dbReference type="ARBA" id="ARBA00022679"/>
    </source>
</evidence>
<dbReference type="CDD" id="cd01557">
    <property type="entry name" value="BCAT_beta_family"/>
    <property type="match status" value="1"/>
</dbReference>
<evidence type="ECO:0000256" key="9">
    <source>
        <dbReference type="ARBA" id="ARBA00022576"/>
    </source>
</evidence>
<comment type="caution">
    <text evidence="22">The sequence shown here is derived from an EMBL/GenBank/DDBJ whole genome shotgun (WGS) entry which is preliminary data.</text>
</comment>
<comment type="pathway">
    <text evidence="4 21">Amino-acid biosynthesis; L-valine biosynthesis; L-valine from pyruvate: step 4/4.</text>
</comment>
<evidence type="ECO:0000256" key="18">
    <source>
        <dbReference type="RuleBase" id="RU004106"/>
    </source>
</evidence>
<dbReference type="NCBIfam" id="TIGR01123">
    <property type="entry name" value="ilvE_II"/>
    <property type="match status" value="1"/>
</dbReference>
<organism evidence="22 23">
    <name type="scientific">Pseudomonas corrugata</name>
    <dbReference type="NCBI Taxonomy" id="47879"/>
    <lineage>
        <taxon>Bacteria</taxon>
        <taxon>Pseudomonadati</taxon>
        <taxon>Pseudomonadota</taxon>
        <taxon>Gammaproteobacteria</taxon>
        <taxon>Pseudomonadales</taxon>
        <taxon>Pseudomonadaceae</taxon>
        <taxon>Pseudomonas</taxon>
    </lineage>
</organism>
<dbReference type="EMBL" id="RBOJ01000088">
    <property type="protein sequence ID" value="RMM47232.1"/>
    <property type="molecule type" value="Genomic_DNA"/>
</dbReference>
<dbReference type="UniPathway" id="UPA00047">
    <property type="reaction ID" value="UER00058"/>
</dbReference>
<dbReference type="NCBIfam" id="NF009897">
    <property type="entry name" value="PRK13357.1"/>
    <property type="match status" value="1"/>
</dbReference>
<keyword evidence="23" id="KW-1185">Reference proteome</keyword>
<evidence type="ECO:0000256" key="7">
    <source>
        <dbReference type="ARBA" id="ARBA00013053"/>
    </source>
</evidence>
<evidence type="ECO:0000256" key="12">
    <source>
        <dbReference type="ARBA" id="ARBA00022898"/>
    </source>
</evidence>
<dbReference type="InterPro" id="IPR001544">
    <property type="entry name" value="Aminotrans_IV"/>
</dbReference>
<proteinExistence type="inferred from homology"/>
<keyword evidence="11 20" id="KW-0808">Transferase</keyword>
<comment type="catalytic activity">
    <reaction evidence="14 20">
        <text>L-valine + 2-oxoglutarate = 3-methyl-2-oxobutanoate + L-glutamate</text>
        <dbReference type="Rhea" id="RHEA:24813"/>
        <dbReference type="ChEBI" id="CHEBI:11851"/>
        <dbReference type="ChEBI" id="CHEBI:16810"/>
        <dbReference type="ChEBI" id="CHEBI:29985"/>
        <dbReference type="ChEBI" id="CHEBI:57762"/>
        <dbReference type="EC" id="2.6.1.42"/>
    </reaction>
</comment>
<dbReference type="GO" id="GO:0052654">
    <property type="term" value="F:L-leucine-2-oxoglutarate transaminase activity"/>
    <property type="evidence" value="ECO:0007669"/>
    <property type="project" value="RHEA"/>
</dbReference>
<keyword evidence="13 20" id="KW-0100">Branched-chain amino acid biosynthesis</keyword>
<dbReference type="GO" id="GO:0052656">
    <property type="term" value="F:L-isoleucine-2-oxoglutarate transaminase activity"/>
    <property type="evidence" value="ECO:0007669"/>
    <property type="project" value="RHEA"/>
</dbReference>
<dbReference type="InterPro" id="IPR033939">
    <property type="entry name" value="BCAT_family"/>
</dbReference>
<keyword evidence="12 19" id="KW-0663">Pyridoxal phosphate</keyword>
<evidence type="ECO:0000256" key="15">
    <source>
        <dbReference type="ARBA" id="ARBA00048798"/>
    </source>
</evidence>
<dbReference type="UniPathway" id="UPA00049">
    <property type="reaction ID" value="UER00062"/>
</dbReference>
<dbReference type="GO" id="GO:0009099">
    <property type="term" value="P:L-valine biosynthetic process"/>
    <property type="evidence" value="ECO:0007669"/>
    <property type="project" value="UniProtKB-UniPathway"/>
</dbReference>
<comment type="similarity">
    <text evidence="6 18">Belongs to the class-IV pyridoxal-phosphate-dependent aminotransferase family.</text>
</comment>
<dbReference type="Gene3D" id="3.30.470.10">
    <property type="match status" value="1"/>
</dbReference>
<name>A0A3M3ECH8_9PSED</name>
<dbReference type="PANTHER" id="PTHR42825">
    <property type="entry name" value="AMINO ACID AMINOTRANSFERASE"/>
    <property type="match status" value="1"/>
</dbReference>
<evidence type="ECO:0000256" key="5">
    <source>
        <dbReference type="ARBA" id="ARBA00005072"/>
    </source>
</evidence>
<dbReference type="PROSITE" id="PS00770">
    <property type="entry name" value="AA_TRANSFER_CLASS_4"/>
    <property type="match status" value="1"/>
</dbReference>
<comment type="catalytic activity">
    <reaction evidence="15 20">
        <text>L-isoleucine + 2-oxoglutarate = (S)-3-methyl-2-oxopentanoate + L-glutamate</text>
        <dbReference type="Rhea" id="RHEA:24801"/>
        <dbReference type="ChEBI" id="CHEBI:16810"/>
        <dbReference type="ChEBI" id="CHEBI:29985"/>
        <dbReference type="ChEBI" id="CHEBI:35146"/>
        <dbReference type="ChEBI" id="CHEBI:58045"/>
        <dbReference type="EC" id="2.6.1.42"/>
    </reaction>
</comment>
<evidence type="ECO:0000256" key="16">
    <source>
        <dbReference type="ARBA" id="ARBA00049229"/>
    </source>
</evidence>
<keyword evidence="9 20" id="KW-0032">Aminotransferase</keyword>
<dbReference type="Proteomes" id="UP000270661">
    <property type="component" value="Unassembled WGS sequence"/>
</dbReference>
<dbReference type="STRING" id="47879.AXG94_04505"/>
<evidence type="ECO:0000256" key="13">
    <source>
        <dbReference type="ARBA" id="ARBA00023304"/>
    </source>
</evidence>
<evidence type="ECO:0000313" key="22">
    <source>
        <dbReference type="EMBL" id="RMM47232.1"/>
    </source>
</evidence>
<dbReference type="InterPro" id="IPR043132">
    <property type="entry name" value="BCAT-like_C"/>
</dbReference>